<reference evidence="4 5" key="1">
    <citation type="journal article" name="Front. Microbiol.">
        <title>Sugar Metabolism of the First Thermophilic Planctomycete Thermogutta terrifontis: Comparative Genomic and Transcriptomic Approaches.</title>
        <authorList>
            <person name="Elcheninov A.G."/>
            <person name="Menzel P."/>
            <person name="Gudbergsdottir S.R."/>
            <person name="Slesarev A.I."/>
            <person name="Kadnikov V.V."/>
            <person name="Krogh A."/>
            <person name="Bonch-Osmolovskaya E.A."/>
            <person name="Peng X."/>
            <person name="Kublanov I.V."/>
        </authorList>
    </citation>
    <scope>NUCLEOTIDE SEQUENCE [LARGE SCALE GENOMIC DNA]</scope>
    <source>
        <strain evidence="4 5">R1</strain>
    </source>
</reference>
<dbReference type="PANTHER" id="PTHR43420">
    <property type="entry name" value="ACETYLTRANSFERASE"/>
    <property type="match status" value="1"/>
</dbReference>
<evidence type="ECO:0000259" key="3">
    <source>
        <dbReference type="PROSITE" id="PS51186"/>
    </source>
</evidence>
<dbReference type="SUPFAM" id="SSF55729">
    <property type="entry name" value="Acyl-CoA N-acyltransferases (Nat)"/>
    <property type="match status" value="1"/>
</dbReference>
<dbReference type="AlphaFoldDB" id="A0A286RJJ5"/>
<evidence type="ECO:0000313" key="5">
    <source>
        <dbReference type="Proteomes" id="UP000215086"/>
    </source>
</evidence>
<keyword evidence="2" id="KW-0012">Acyltransferase</keyword>
<proteinExistence type="predicted"/>
<accession>A0A286RJJ5</accession>
<dbReference type="GO" id="GO:0016747">
    <property type="term" value="F:acyltransferase activity, transferring groups other than amino-acyl groups"/>
    <property type="evidence" value="ECO:0007669"/>
    <property type="project" value="InterPro"/>
</dbReference>
<feature type="domain" description="N-acetyltransferase" evidence="3">
    <location>
        <begin position="29"/>
        <end position="190"/>
    </location>
</feature>
<dbReference type="EMBL" id="CP018477">
    <property type="protein sequence ID" value="ASV76126.1"/>
    <property type="molecule type" value="Genomic_DNA"/>
</dbReference>
<dbReference type="Pfam" id="PF00583">
    <property type="entry name" value="Acetyltransf_1"/>
    <property type="match status" value="1"/>
</dbReference>
<protein>
    <submittedName>
        <fullName evidence="4">Putative n-terminal acetyltransferase</fullName>
    </submittedName>
</protein>
<keyword evidence="5" id="KW-1185">Reference proteome</keyword>
<dbReference type="OrthoDB" id="273614at2"/>
<dbReference type="KEGG" id="ttf:THTE_3525"/>
<name>A0A286RJJ5_9BACT</name>
<evidence type="ECO:0000256" key="1">
    <source>
        <dbReference type="ARBA" id="ARBA00022679"/>
    </source>
</evidence>
<dbReference type="Gene3D" id="3.40.630.30">
    <property type="match status" value="1"/>
</dbReference>
<evidence type="ECO:0000313" key="4">
    <source>
        <dbReference type="EMBL" id="ASV76126.1"/>
    </source>
</evidence>
<dbReference type="InterPro" id="IPR000182">
    <property type="entry name" value="GNAT_dom"/>
</dbReference>
<dbReference type="PANTHER" id="PTHR43420:SF44">
    <property type="entry name" value="ACETYLTRANSFERASE YPEA"/>
    <property type="match status" value="1"/>
</dbReference>
<evidence type="ECO:0000256" key="2">
    <source>
        <dbReference type="ARBA" id="ARBA00023315"/>
    </source>
</evidence>
<dbReference type="RefSeq" id="WP_095415986.1">
    <property type="nucleotide sequence ID" value="NZ_CP018477.1"/>
</dbReference>
<sequence length="190" mass="21434">MGWTYFKRYRMEIDLQNRVLEEPAVPEGYTFLPWQPDLLDIHARVKHISFRGEIDANVFPCFLDESSCRRLMLAIVRKPGFLPQATWLAVFRGQSSDDGVCEYCGTIQGILDPNTGIGSIQNVGVTPAHRNRGVGRGLLYRALKGFQQAGAPRVFLEVTAENEGAIRLYQRVGFIITQTVYKVAEFPAPR</sequence>
<dbReference type="PROSITE" id="PS51186">
    <property type="entry name" value="GNAT"/>
    <property type="match status" value="1"/>
</dbReference>
<gene>
    <name evidence="4" type="ORF">THTE_3525</name>
</gene>
<organism evidence="4 5">
    <name type="scientific">Thermogutta terrifontis</name>
    <dbReference type="NCBI Taxonomy" id="1331910"/>
    <lineage>
        <taxon>Bacteria</taxon>
        <taxon>Pseudomonadati</taxon>
        <taxon>Planctomycetota</taxon>
        <taxon>Planctomycetia</taxon>
        <taxon>Pirellulales</taxon>
        <taxon>Thermoguttaceae</taxon>
        <taxon>Thermogutta</taxon>
    </lineage>
</organism>
<dbReference type="InterPro" id="IPR050680">
    <property type="entry name" value="YpeA/RimI_acetyltransf"/>
</dbReference>
<dbReference type="CDD" id="cd04301">
    <property type="entry name" value="NAT_SF"/>
    <property type="match status" value="1"/>
</dbReference>
<dbReference type="Proteomes" id="UP000215086">
    <property type="component" value="Chromosome"/>
</dbReference>
<keyword evidence="1 4" id="KW-0808">Transferase</keyword>
<dbReference type="InterPro" id="IPR016181">
    <property type="entry name" value="Acyl_CoA_acyltransferase"/>
</dbReference>